<organism evidence="2 3">
    <name type="scientific">Klebsiella pneumoniae</name>
    <dbReference type="NCBI Taxonomy" id="573"/>
    <lineage>
        <taxon>Bacteria</taxon>
        <taxon>Pseudomonadati</taxon>
        <taxon>Pseudomonadota</taxon>
        <taxon>Gammaproteobacteria</taxon>
        <taxon>Enterobacterales</taxon>
        <taxon>Enterobacteriaceae</taxon>
        <taxon>Klebsiella/Raoultella group</taxon>
        <taxon>Klebsiella</taxon>
        <taxon>Klebsiella pneumoniae complex</taxon>
    </lineage>
</organism>
<dbReference type="Pfam" id="PF25944">
    <property type="entry name" value="Beta-barrel_RND"/>
    <property type="match status" value="1"/>
</dbReference>
<sequence length="87" mass="9151">MYVDLTRSSVDLLRLRKQSLASNSDTLSVTLTLEDGSTYPEKGRLALTEVAVDESTGSGDPCALSSPTRSTSCCRGCSSARASMKAS</sequence>
<dbReference type="InterPro" id="IPR058626">
    <property type="entry name" value="MdtA-like_b-barrel"/>
</dbReference>
<gene>
    <name evidence="2" type="primary">ttgA</name>
    <name evidence="2" type="ORF">NCTC5047_03811</name>
</gene>
<name>A0A377XHP5_KLEPN</name>
<evidence type="ECO:0000313" key="2">
    <source>
        <dbReference type="EMBL" id="STT82836.1"/>
    </source>
</evidence>
<dbReference type="AlphaFoldDB" id="A0A377XHP5"/>
<reference evidence="2 3" key="1">
    <citation type="submission" date="2018-06" db="EMBL/GenBank/DDBJ databases">
        <authorList>
            <consortium name="Pathogen Informatics"/>
            <person name="Doyle S."/>
        </authorList>
    </citation>
    <scope>NUCLEOTIDE SEQUENCE [LARGE SCALE GENOMIC DNA]</scope>
    <source>
        <strain evidence="2 3">NCTC5047</strain>
    </source>
</reference>
<proteinExistence type="predicted"/>
<dbReference type="SUPFAM" id="SSF111369">
    <property type="entry name" value="HlyD-like secretion proteins"/>
    <property type="match status" value="1"/>
</dbReference>
<accession>A0A377XHP5</accession>
<dbReference type="Gene3D" id="2.40.30.170">
    <property type="match status" value="1"/>
</dbReference>
<evidence type="ECO:0000259" key="1">
    <source>
        <dbReference type="Pfam" id="PF25944"/>
    </source>
</evidence>
<evidence type="ECO:0000313" key="3">
    <source>
        <dbReference type="Proteomes" id="UP000254340"/>
    </source>
</evidence>
<protein>
    <submittedName>
        <fullName evidence="2">RND efflux membrane fusion protein</fullName>
    </submittedName>
</protein>
<feature type="domain" description="Multidrug resistance protein MdtA-like beta-barrel" evidence="1">
    <location>
        <begin position="1"/>
        <end position="58"/>
    </location>
</feature>
<dbReference type="Proteomes" id="UP000254340">
    <property type="component" value="Unassembled WGS sequence"/>
</dbReference>
<dbReference type="EMBL" id="UGLH01000006">
    <property type="protein sequence ID" value="STT82836.1"/>
    <property type="molecule type" value="Genomic_DNA"/>
</dbReference>